<evidence type="ECO:0000256" key="7">
    <source>
        <dbReference type="ARBA" id="ARBA00023242"/>
    </source>
</evidence>
<accession>A0A9W6SZ77</accession>
<dbReference type="CDD" id="cd17016">
    <property type="entry name" value="ING_Pho23p_like"/>
    <property type="match status" value="1"/>
</dbReference>
<feature type="site" description="Histone H3K4me3 binding" evidence="8">
    <location>
        <position position="478"/>
    </location>
</feature>
<dbReference type="AlphaFoldDB" id="A0A9W6SZ77"/>
<dbReference type="InterPro" id="IPR001965">
    <property type="entry name" value="Znf_PHD"/>
</dbReference>
<feature type="compositionally biased region" description="Low complexity" evidence="12">
    <location>
        <begin position="229"/>
        <end position="239"/>
    </location>
</feature>
<evidence type="ECO:0000256" key="9">
    <source>
        <dbReference type="PIRSR" id="PIRSR628651-51"/>
    </source>
</evidence>
<dbReference type="PANTHER" id="PTHR10333:SF42">
    <property type="entry name" value="INHIBITOR OF GROWTH PROTEIN 5"/>
    <property type="match status" value="1"/>
</dbReference>
<evidence type="ECO:0000313" key="14">
    <source>
        <dbReference type="EMBL" id="GME69814.1"/>
    </source>
</evidence>
<feature type="site" description="Histone H3K4me3 binding" evidence="8">
    <location>
        <position position="474"/>
    </location>
</feature>
<dbReference type="Gene3D" id="3.30.40.10">
    <property type="entry name" value="Zinc/RING finger domain, C3HC4 (zinc finger)"/>
    <property type="match status" value="1"/>
</dbReference>
<evidence type="ECO:0000256" key="11">
    <source>
        <dbReference type="RuleBase" id="RU361213"/>
    </source>
</evidence>
<protein>
    <recommendedName>
        <fullName evidence="11">Chromatin modification-related protein</fullName>
    </recommendedName>
</protein>
<dbReference type="PROSITE" id="PS01359">
    <property type="entry name" value="ZF_PHD_1"/>
    <property type="match status" value="1"/>
</dbReference>
<dbReference type="Pfam" id="PF23011">
    <property type="entry name" value="PHD-1st_NSD"/>
    <property type="match status" value="1"/>
</dbReference>
<sequence length="515" mass="56682">MTTYDNLPPRVKSQRIADRTTKQENEAKTKKNQSILMNRIEKPTIKDIYPGLNDITDALESLPYDLIRYFTLLKEIDAKCVNTVPFLKSYIIRFLQMSKKHPKREILLSKIRDLIRELMPCLEEKMHVATIASDTVNTHLQRIDQSYKIVLEHEISEDIRIGPLYHPSMKVQEQKSAQTQRSESRREALAAKKANQSSPSAPGDKNGNGDLTGDESTNSHSTGGGAQATSNNSSNSRGGSNKGKKSSSKDAKDSKDSKDSKDLKDSKDSKDSNSTKDITSSKSKDSNNKKRKYGQSQAEDGNISNANNSNTSKSTSSNKSNNSNTSNTSKKRAQVKSTSSRVSNSKEKIKKEDDKSNDNNGSDNKKSNNSNSNNNNNNNSNSHDDSRSNNNGNGNSTVEQAGAPAGAATASSSSSSSSSARSRSSGNKSKSSNSSSNSNKKKQEEIQDVLSPSNGDFDGEPVYCYCQQVSYGEMVGCDGANCKREWFHLPCIGLKELPRGEWYCDDCRVKMQKRR</sequence>
<dbReference type="GO" id="GO:0033698">
    <property type="term" value="C:Rpd3L complex"/>
    <property type="evidence" value="ECO:0007669"/>
    <property type="project" value="TreeGrafter"/>
</dbReference>
<feature type="domain" description="PHD-type" evidence="13">
    <location>
        <begin position="461"/>
        <end position="510"/>
    </location>
</feature>
<feature type="binding site" evidence="9">
    <location>
        <position position="491"/>
    </location>
    <ligand>
        <name>Zn(2+)</name>
        <dbReference type="ChEBI" id="CHEBI:29105"/>
        <label>1</label>
    </ligand>
</feature>
<evidence type="ECO:0000256" key="12">
    <source>
        <dbReference type="SAM" id="MobiDB-lite"/>
    </source>
</evidence>
<evidence type="ECO:0000256" key="6">
    <source>
        <dbReference type="ARBA" id="ARBA00022853"/>
    </source>
</evidence>
<dbReference type="GO" id="GO:0006355">
    <property type="term" value="P:regulation of DNA-templated transcription"/>
    <property type="evidence" value="ECO:0007669"/>
    <property type="project" value="TreeGrafter"/>
</dbReference>
<dbReference type="SMART" id="SM00249">
    <property type="entry name" value="PHD"/>
    <property type="match status" value="1"/>
</dbReference>
<comment type="subcellular location">
    <subcellularLocation>
        <location evidence="1 11">Nucleus</location>
    </subcellularLocation>
</comment>
<dbReference type="InterPro" id="IPR019787">
    <property type="entry name" value="Znf_PHD-finger"/>
</dbReference>
<dbReference type="Proteomes" id="UP001165120">
    <property type="component" value="Unassembled WGS sequence"/>
</dbReference>
<evidence type="ECO:0000256" key="2">
    <source>
        <dbReference type="ARBA" id="ARBA00010210"/>
    </source>
</evidence>
<feature type="site" description="Histone H3K4me3 binding" evidence="8">
    <location>
        <position position="486"/>
    </location>
</feature>
<feature type="compositionally biased region" description="Basic and acidic residues" evidence="12">
    <location>
        <begin position="247"/>
        <end position="274"/>
    </location>
</feature>
<dbReference type="Pfam" id="PF12998">
    <property type="entry name" value="ING"/>
    <property type="match status" value="1"/>
</dbReference>
<feature type="region of interest" description="Disordered" evidence="12">
    <location>
        <begin position="166"/>
        <end position="454"/>
    </location>
</feature>
<feature type="binding site" evidence="9">
    <location>
        <position position="482"/>
    </location>
    <ligand>
        <name>Zn(2+)</name>
        <dbReference type="ChEBI" id="CHEBI:29105"/>
        <label>2</label>
    </ligand>
</feature>
<evidence type="ECO:0000256" key="5">
    <source>
        <dbReference type="ARBA" id="ARBA00022833"/>
    </source>
</evidence>
<dbReference type="InterPro" id="IPR024610">
    <property type="entry name" value="ING_N_histone-binding"/>
</dbReference>
<dbReference type="InterPro" id="IPR019786">
    <property type="entry name" value="Zinc_finger_PHD-type_CS"/>
</dbReference>
<comment type="caution">
    <text evidence="14">The sequence shown here is derived from an EMBL/GenBank/DDBJ whole genome shotgun (WGS) entry which is preliminary data.</text>
</comment>
<feature type="binding site" evidence="9">
    <location>
        <position position="477"/>
    </location>
    <ligand>
        <name>Zn(2+)</name>
        <dbReference type="ChEBI" id="CHEBI:29105"/>
        <label>2</label>
    </ligand>
</feature>
<keyword evidence="6 11" id="KW-0156">Chromatin regulator</keyword>
<comment type="subunit">
    <text evidence="11">Component of an histone acetyltransferase complex. Interacts with H3K4me3 and to a lesser extent with H3K4me2.</text>
</comment>
<feature type="binding site" evidence="9">
    <location>
        <position position="488"/>
    </location>
    <ligand>
        <name>Zn(2+)</name>
        <dbReference type="ChEBI" id="CHEBI:29105"/>
        <label>1</label>
    </ligand>
</feature>
<keyword evidence="3 9" id="KW-0479">Metal-binding</keyword>
<comment type="domain">
    <text evidence="11">The PHD-type zinc finger mediates the binding to H3K4me3.</text>
</comment>
<dbReference type="PANTHER" id="PTHR10333">
    <property type="entry name" value="INHIBITOR OF GROWTH PROTEIN"/>
    <property type="match status" value="1"/>
</dbReference>
<dbReference type="InterPro" id="IPR028651">
    <property type="entry name" value="ING_fam"/>
</dbReference>
<feature type="compositionally biased region" description="Low complexity" evidence="12">
    <location>
        <begin position="410"/>
        <end position="438"/>
    </location>
</feature>
<dbReference type="SUPFAM" id="SSF57903">
    <property type="entry name" value="FYVE/PHD zinc finger"/>
    <property type="match status" value="1"/>
</dbReference>
<evidence type="ECO:0000256" key="4">
    <source>
        <dbReference type="ARBA" id="ARBA00022771"/>
    </source>
</evidence>
<keyword evidence="7 11" id="KW-0539">Nucleus</keyword>
<feature type="site" description="Histone H3K4me3 binding" evidence="8">
    <location>
        <position position="463"/>
    </location>
</feature>
<feature type="compositionally biased region" description="Low complexity" evidence="12">
    <location>
        <begin position="302"/>
        <end position="328"/>
    </location>
</feature>
<feature type="binding site" evidence="9">
    <location>
        <position position="504"/>
    </location>
    <ligand>
        <name>Zn(2+)</name>
        <dbReference type="ChEBI" id="CHEBI:29105"/>
        <label>2</label>
    </ligand>
</feature>
<dbReference type="PROSITE" id="PS50016">
    <property type="entry name" value="ZF_PHD_2"/>
    <property type="match status" value="1"/>
</dbReference>
<comment type="function">
    <text evidence="11">Component of an histone acetyltransferase complex.</text>
</comment>
<gene>
    <name evidence="14" type="ORF">Cboi02_000257300</name>
</gene>
<dbReference type="GO" id="GO:0008270">
    <property type="term" value="F:zinc ion binding"/>
    <property type="evidence" value="ECO:0007669"/>
    <property type="project" value="UniProtKB-KW"/>
</dbReference>
<evidence type="ECO:0000256" key="1">
    <source>
        <dbReference type="ARBA" id="ARBA00004123"/>
    </source>
</evidence>
<reference evidence="14" key="1">
    <citation type="submission" date="2023-04" db="EMBL/GenBank/DDBJ databases">
        <title>Candida boidinii NBRC 10035.</title>
        <authorList>
            <person name="Ichikawa N."/>
            <person name="Sato H."/>
            <person name="Tonouchi N."/>
        </authorList>
    </citation>
    <scope>NUCLEOTIDE SEQUENCE</scope>
    <source>
        <strain evidence="14">NBRC 10035</strain>
    </source>
</reference>
<keyword evidence="5 9" id="KW-0862">Zinc</keyword>
<dbReference type="InterPro" id="IPR013083">
    <property type="entry name" value="Znf_RING/FYVE/PHD"/>
</dbReference>
<dbReference type="EMBL" id="BSXN01000787">
    <property type="protein sequence ID" value="GME69814.1"/>
    <property type="molecule type" value="Genomic_DNA"/>
</dbReference>
<proteinExistence type="inferred from homology"/>
<dbReference type="SMART" id="SM01408">
    <property type="entry name" value="ING"/>
    <property type="match status" value="1"/>
</dbReference>
<dbReference type="CDD" id="cd15505">
    <property type="entry name" value="PHD_ING"/>
    <property type="match status" value="1"/>
</dbReference>
<dbReference type="GO" id="GO:0006325">
    <property type="term" value="P:chromatin organization"/>
    <property type="evidence" value="ECO:0007669"/>
    <property type="project" value="UniProtKB-KW"/>
</dbReference>
<evidence type="ECO:0000256" key="3">
    <source>
        <dbReference type="ARBA" id="ARBA00022723"/>
    </source>
</evidence>
<feature type="binding site" evidence="9">
    <location>
        <position position="507"/>
    </location>
    <ligand>
        <name>Zn(2+)</name>
        <dbReference type="ChEBI" id="CHEBI:29105"/>
        <label>2</label>
    </ligand>
</feature>
<name>A0A9W6SZ77_CANBO</name>
<dbReference type="GO" id="GO:0070210">
    <property type="term" value="C:Rpd3L-Expanded complex"/>
    <property type="evidence" value="ECO:0007669"/>
    <property type="project" value="TreeGrafter"/>
</dbReference>
<keyword evidence="4 10" id="KW-0863">Zinc-finger</keyword>
<evidence type="ECO:0000259" key="13">
    <source>
        <dbReference type="PROSITE" id="PS50016"/>
    </source>
</evidence>
<dbReference type="Gene3D" id="6.10.140.1740">
    <property type="match status" value="1"/>
</dbReference>
<evidence type="ECO:0000313" key="15">
    <source>
        <dbReference type="Proteomes" id="UP001165120"/>
    </source>
</evidence>
<evidence type="ECO:0000256" key="8">
    <source>
        <dbReference type="PIRSR" id="PIRSR628651-50"/>
    </source>
</evidence>
<feature type="binding site" evidence="9">
    <location>
        <position position="466"/>
    </location>
    <ligand>
        <name>Zn(2+)</name>
        <dbReference type="ChEBI" id="CHEBI:29105"/>
        <label>1</label>
    </ligand>
</feature>
<dbReference type="InterPro" id="IPR011011">
    <property type="entry name" value="Znf_FYVE_PHD"/>
</dbReference>
<dbReference type="InterPro" id="IPR059153">
    <property type="entry name" value="NSD_PHD-1st"/>
</dbReference>
<feature type="compositionally biased region" description="Low complexity" evidence="12">
    <location>
        <begin position="358"/>
        <end position="381"/>
    </location>
</feature>
<feature type="binding site" evidence="9">
    <location>
        <position position="464"/>
    </location>
    <ligand>
        <name>Zn(2+)</name>
        <dbReference type="ChEBI" id="CHEBI:29105"/>
        <label>1</label>
    </ligand>
</feature>
<keyword evidence="15" id="KW-1185">Reference proteome</keyword>
<evidence type="ECO:0000256" key="10">
    <source>
        <dbReference type="PROSITE-ProRule" id="PRU00146"/>
    </source>
</evidence>
<feature type="compositionally biased region" description="Basic and acidic residues" evidence="12">
    <location>
        <begin position="344"/>
        <end position="357"/>
    </location>
</feature>
<organism evidence="14 15">
    <name type="scientific">Candida boidinii</name>
    <name type="common">Yeast</name>
    <dbReference type="NCBI Taxonomy" id="5477"/>
    <lineage>
        <taxon>Eukaryota</taxon>
        <taxon>Fungi</taxon>
        <taxon>Dikarya</taxon>
        <taxon>Ascomycota</taxon>
        <taxon>Saccharomycotina</taxon>
        <taxon>Pichiomycetes</taxon>
        <taxon>Pichiales</taxon>
        <taxon>Pichiaceae</taxon>
        <taxon>Ogataea</taxon>
        <taxon>Ogataea/Candida clade</taxon>
    </lineage>
</organism>
<comment type="similarity">
    <text evidence="2 11">Belongs to the ING family.</text>
</comment>